<keyword evidence="3" id="KW-1003">Cell membrane</keyword>
<evidence type="ECO:0000256" key="2">
    <source>
        <dbReference type="ARBA" id="ARBA00005811"/>
    </source>
</evidence>
<dbReference type="AlphaFoldDB" id="A0A066UPZ5"/>
<comment type="caution">
    <text evidence="10">The sequence shown here is derived from an EMBL/GenBank/DDBJ whole genome shotgun (WGS) entry which is preliminary data.</text>
</comment>
<dbReference type="InterPro" id="IPR003400">
    <property type="entry name" value="ExbD"/>
</dbReference>
<sequence length="135" mass="14988">MKIKTFTDREDSPQVDLTPLIDVVFILLIFFILSANFQKESTLNVDRPSASSSTLTPQSETLTVSVDRDKNIWFNGQTVNLSQLQFQVKTHTTEKQTTNAIVNADRSLDTGTLISVIDTLRLSGLTNVAIATQDQ</sequence>
<dbReference type="GO" id="GO:0022857">
    <property type="term" value="F:transmembrane transporter activity"/>
    <property type="evidence" value="ECO:0007669"/>
    <property type="project" value="InterPro"/>
</dbReference>
<evidence type="ECO:0000256" key="7">
    <source>
        <dbReference type="RuleBase" id="RU003879"/>
    </source>
</evidence>
<evidence type="ECO:0000256" key="5">
    <source>
        <dbReference type="ARBA" id="ARBA00022989"/>
    </source>
</evidence>
<evidence type="ECO:0000256" key="6">
    <source>
        <dbReference type="ARBA" id="ARBA00023136"/>
    </source>
</evidence>
<keyword evidence="5 8" id="KW-1133">Transmembrane helix</keyword>
<dbReference type="Proteomes" id="UP000326687">
    <property type="component" value="Unassembled WGS sequence"/>
</dbReference>
<dbReference type="GO" id="GO:0015031">
    <property type="term" value="P:protein transport"/>
    <property type="evidence" value="ECO:0007669"/>
    <property type="project" value="UniProtKB-KW"/>
</dbReference>
<name>A0A066UPZ5_9VIBR</name>
<dbReference type="Proteomes" id="UP000027219">
    <property type="component" value="Unassembled WGS sequence"/>
</dbReference>
<dbReference type="PANTHER" id="PTHR30558">
    <property type="entry name" value="EXBD MEMBRANE COMPONENT OF PMF-DRIVEN MACROMOLECULE IMPORT SYSTEM"/>
    <property type="match status" value="1"/>
</dbReference>
<evidence type="ECO:0000313" key="9">
    <source>
        <dbReference type="EMBL" id="KAB0303414.1"/>
    </source>
</evidence>
<dbReference type="PANTHER" id="PTHR30558:SF3">
    <property type="entry name" value="BIOPOLYMER TRANSPORT PROTEIN EXBD-RELATED"/>
    <property type="match status" value="1"/>
</dbReference>
<keyword evidence="11" id="KW-1185">Reference proteome</keyword>
<accession>A0A066UPZ5</accession>
<evidence type="ECO:0000313" key="11">
    <source>
        <dbReference type="Proteomes" id="UP000027219"/>
    </source>
</evidence>
<dbReference type="OrthoDB" id="9793581at2"/>
<comment type="similarity">
    <text evidence="2 7">Belongs to the ExbD/TolR family.</text>
</comment>
<dbReference type="EMBL" id="VXDD01000001">
    <property type="protein sequence ID" value="KAB0303414.1"/>
    <property type="molecule type" value="Genomic_DNA"/>
</dbReference>
<dbReference type="STRING" id="212667.VFDL14_03070"/>
<evidence type="ECO:0000313" key="12">
    <source>
        <dbReference type="Proteomes" id="UP000326687"/>
    </source>
</evidence>
<gene>
    <name evidence="9" type="ORF">F2Z80_05340</name>
    <name evidence="10" type="ORF">VFDL14_03070</name>
</gene>
<dbReference type="EMBL" id="JFFR01000025">
    <property type="protein sequence ID" value="KDN27972.1"/>
    <property type="molecule type" value="Genomic_DNA"/>
</dbReference>
<evidence type="ECO:0000256" key="8">
    <source>
        <dbReference type="SAM" id="Phobius"/>
    </source>
</evidence>
<reference evidence="9 12" key="2">
    <citation type="submission" date="2019-09" db="EMBL/GenBank/DDBJ databases">
        <title>Vibrio Fortis S7-72.</title>
        <authorList>
            <person name="Das S.K."/>
        </authorList>
    </citation>
    <scope>NUCLEOTIDE SEQUENCE [LARGE SCALE GENOMIC DNA]</scope>
    <source>
        <strain evidence="9 12">S7-72</strain>
    </source>
</reference>
<evidence type="ECO:0000256" key="4">
    <source>
        <dbReference type="ARBA" id="ARBA00022692"/>
    </source>
</evidence>
<keyword evidence="7" id="KW-0813">Transport</keyword>
<protein>
    <submittedName>
        <fullName evidence="10">Biopolymer transporter ExbD</fullName>
    </submittedName>
</protein>
<proteinExistence type="inferred from homology"/>
<dbReference type="RefSeq" id="WP_032552194.1">
    <property type="nucleotide sequence ID" value="NZ_JBEEAX010000002.1"/>
</dbReference>
<dbReference type="Gene3D" id="3.30.420.270">
    <property type="match status" value="1"/>
</dbReference>
<comment type="subcellular location">
    <subcellularLocation>
        <location evidence="1">Cell membrane</location>
        <topology evidence="1">Single-pass membrane protein</topology>
    </subcellularLocation>
    <subcellularLocation>
        <location evidence="7">Cell membrane</location>
        <topology evidence="7">Single-pass type II membrane protein</topology>
    </subcellularLocation>
</comment>
<feature type="transmembrane region" description="Helical" evidence="8">
    <location>
        <begin position="20"/>
        <end position="37"/>
    </location>
</feature>
<evidence type="ECO:0000313" key="10">
    <source>
        <dbReference type="EMBL" id="KDN27972.1"/>
    </source>
</evidence>
<organism evidence="10 11">
    <name type="scientific">Vibrio fortis</name>
    <dbReference type="NCBI Taxonomy" id="212667"/>
    <lineage>
        <taxon>Bacteria</taxon>
        <taxon>Pseudomonadati</taxon>
        <taxon>Pseudomonadota</taxon>
        <taxon>Gammaproteobacteria</taxon>
        <taxon>Vibrionales</taxon>
        <taxon>Vibrionaceae</taxon>
        <taxon>Vibrio</taxon>
    </lineage>
</organism>
<keyword evidence="4 7" id="KW-0812">Transmembrane</keyword>
<reference evidence="10 11" key="1">
    <citation type="submission" date="2014-02" db="EMBL/GenBank/DDBJ databases">
        <title>Vibrio fortis Dalian14 Genome Sequencing.</title>
        <authorList>
            <person name="Wang Y."/>
            <person name="Song L."/>
            <person name="Liu G."/>
            <person name="Ding J."/>
        </authorList>
    </citation>
    <scope>NUCLEOTIDE SEQUENCE [LARGE SCALE GENOMIC DNA]</scope>
    <source>
        <strain evidence="10 11">Dalian14</strain>
    </source>
</reference>
<keyword evidence="6 8" id="KW-0472">Membrane</keyword>
<keyword evidence="7" id="KW-0653">Protein transport</keyword>
<dbReference type="GO" id="GO:0005886">
    <property type="term" value="C:plasma membrane"/>
    <property type="evidence" value="ECO:0007669"/>
    <property type="project" value="UniProtKB-SubCell"/>
</dbReference>
<evidence type="ECO:0000256" key="3">
    <source>
        <dbReference type="ARBA" id="ARBA00022475"/>
    </source>
</evidence>
<evidence type="ECO:0000256" key="1">
    <source>
        <dbReference type="ARBA" id="ARBA00004162"/>
    </source>
</evidence>
<dbReference type="Pfam" id="PF02472">
    <property type="entry name" value="ExbD"/>
    <property type="match status" value="1"/>
</dbReference>